<feature type="region of interest" description="Disordered" evidence="5">
    <location>
        <begin position="196"/>
        <end position="232"/>
    </location>
</feature>
<dbReference type="InterPro" id="IPR036366">
    <property type="entry name" value="PGBDSf"/>
</dbReference>
<evidence type="ECO:0000313" key="9">
    <source>
        <dbReference type="EMBL" id="MBD6619837.1"/>
    </source>
</evidence>
<dbReference type="Gene3D" id="1.10.101.10">
    <property type="entry name" value="PGBD-like superfamily/PGBD"/>
    <property type="match status" value="1"/>
</dbReference>
<gene>
    <name evidence="9" type="ORF">FNW02_29545</name>
</gene>
<comment type="similarity">
    <text evidence="1">Belongs to the CpcE/RpcE/PecE family.</text>
</comment>
<feature type="transmembrane region" description="Helical" evidence="6">
    <location>
        <begin position="152"/>
        <end position="173"/>
    </location>
</feature>
<evidence type="ECO:0000313" key="10">
    <source>
        <dbReference type="Proteomes" id="UP001165986"/>
    </source>
</evidence>
<dbReference type="GO" id="GO:0016491">
    <property type="term" value="F:oxidoreductase activity"/>
    <property type="evidence" value="ECO:0007669"/>
    <property type="project" value="TreeGrafter"/>
</dbReference>
<comment type="caution">
    <text evidence="9">The sequence shown here is derived from an EMBL/GenBank/DDBJ whole genome shotgun (WGS) entry which is preliminary data.</text>
</comment>
<proteinExistence type="inferred from homology"/>
<dbReference type="Gene3D" id="1.25.10.10">
    <property type="entry name" value="Leucine-rich Repeat Variant"/>
    <property type="match status" value="1"/>
</dbReference>
<feature type="compositionally biased region" description="Polar residues" evidence="5">
    <location>
        <begin position="207"/>
        <end position="216"/>
    </location>
</feature>
<dbReference type="AlphaFoldDB" id="A0AA40T3B7"/>
<feature type="chain" id="PRO_5041409654" evidence="7">
    <location>
        <begin position="25"/>
        <end position="390"/>
    </location>
</feature>
<dbReference type="InterPro" id="IPR004155">
    <property type="entry name" value="PBS_lyase_HEAT"/>
</dbReference>
<keyword evidence="2" id="KW-0042">Antenna complex</keyword>
<dbReference type="Pfam" id="PF13646">
    <property type="entry name" value="HEAT_2"/>
    <property type="match status" value="1"/>
</dbReference>
<dbReference type="SUPFAM" id="SSF47090">
    <property type="entry name" value="PGBD-like"/>
    <property type="match status" value="1"/>
</dbReference>
<evidence type="ECO:0000256" key="4">
    <source>
        <dbReference type="ARBA" id="ARBA00023239"/>
    </source>
</evidence>
<accession>A0AA40T3B7</accession>
<dbReference type="Pfam" id="PF03130">
    <property type="entry name" value="HEAT_PBS"/>
    <property type="match status" value="1"/>
</dbReference>
<dbReference type="PANTHER" id="PTHR12697:SF5">
    <property type="entry name" value="DEOXYHYPUSINE HYDROXYLASE"/>
    <property type="match status" value="1"/>
</dbReference>
<reference evidence="9" key="1">
    <citation type="submission" date="2019-07" db="EMBL/GenBank/DDBJ databases">
        <title>Toxilogical consequences of a new and cryptic species of cyanobacteria (Komarekiella delphini-convector) recovered from the epidermis of a bottlenose dolphin and 1500 ft. in the air.</title>
        <authorList>
            <person name="Brown A.O."/>
            <person name="Dvorak P."/>
            <person name="Villanueva C.D."/>
            <person name="Foss A.J."/>
            <person name="Garvey A.D."/>
            <person name="Gibson Q.A."/>
            <person name="Johansen J.R."/>
            <person name="Casamatta D.A."/>
        </authorList>
    </citation>
    <scope>NUCLEOTIDE SEQUENCE</scope>
    <source>
        <strain evidence="9">SJRDD-AB1</strain>
    </source>
</reference>
<keyword evidence="6" id="KW-0812">Transmembrane</keyword>
<dbReference type="InterPro" id="IPR036365">
    <property type="entry name" value="PGBD-like_sf"/>
</dbReference>
<dbReference type="EMBL" id="VJXY01000048">
    <property type="protein sequence ID" value="MBD6619837.1"/>
    <property type="molecule type" value="Genomic_DNA"/>
</dbReference>
<keyword evidence="7" id="KW-0732">Signal</keyword>
<dbReference type="InterPro" id="IPR016024">
    <property type="entry name" value="ARM-type_fold"/>
</dbReference>
<dbReference type="GO" id="GO:0016829">
    <property type="term" value="F:lyase activity"/>
    <property type="evidence" value="ECO:0007669"/>
    <property type="project" value="UniProtKB-KW"/>
</dbReference>
<feature type="signal peptide" evidence="7">
    <location>
        <begin position="1"/>
        <end position="24"/>
    </location>
</feature>
<keyword evidence="3" id="KW-0605">Phycobilisome</keyword>
<dbReference type="PANTHER" id="PTHR12697">
    <property type="entry name" value="PBS LYASE HEAT-LIKE PROTEIN"/>
    <property type="match status" value="1"/>
</dbReference>
<keyword evidence="6" id="KW-0472">Membrane</keyword>
<dbReference type="GO" id="GO:0030089">
    <property type="term" value="C:phycobilisome"/>
    <property type="evidence" value="ECO:0007669"/>
    <property type="project" value="UniProtKB-KW"/>
</dbReference>
<dbReference type="RefSeq" id="WP_191761030.1">
    <property type="nucleotide sequence ID" value="NZ_VJXY01000048.1"/>
</dbReference>
<keyword evidence="10" id="KW-1185">Reference proteome</keyword>
<evidence type="ECO:0000256" key="1">
    <source>
        <dbReference type="ARBA" id="ARBA00009299"/>
    </source>
</evidence>
<organism evidence="9 10">
    <name type="scientific">Komarekiella delphini-convector SJRDD-AB1</name>
    <dbReference type="NCBI Taxonomy" id="2593771"/>
    <lineage>
        <taxon>Bacteria</taxon>
        <taxon>Bacillati</taxon>
        <taxon>Cyanobacteriota</taxon>
        <taxon>Cyanophyceae</taxon>
        <taxon>Nostocales</taxon>
        <taxon>Nostocaceae</taxon>
        <taxon>Komarekiella</taxon>
        <taxon>Komarekiella delphini-convector</taxon>
    </lineage>
</organism>
<evidence type="ECO:0000256" key="7">
    <source>
        <dbReference type="SAM" id="SignalP"/>
    </source>
</evidence>
<sequence length="390" mass="43063">MRLRRSSILIFTCFSCLVYPRASTATPNLAPKIIKLAQSSISTAQQTVLKPGISGPDVQALQTQLKKLGYYNRGVNGRYNTSTRMAVAKFQKAKGLKRVDGIADVTTQRSLQAALVVKNPIVTSSIIDSPIFAAPISTSQSTAKPKQTQRGLVWWLLLGLGSLGAIGAMLYLMKWVRQVRLAQNFKTLDSKTFSKADKDPVVPPLPSETTPNQHQDTSVTSSHTPPPTKLLLPDKTSRLAKVNIVDELIKDLGSHDPTKRRKAIWDLGQQGDSRAIQPLMELMVDTDSQQTSLVLAALAEIGVRTLKPMNRALAISMQDPSPQVRQNAIRDLTRIYDMVSQMSQVLRHALEDPDAEVQATARYALTQINRIRALSEQKILPEDSHQDSRQ</sequence>
<dbReference type="InterPro" id="IPR002477">
    <property type="entry name" value="Peptidoglycan-bd-like"/>
</dbReference>
<protein>
    <submittedName>
        <fullName evidence="9">Peptidoglycan-binding protein</fullName>
    </submittedName>
</protein>
<evidence type="ECO:0000256" key="3">
    <source>
        <dbReference type="ARBA" id="ARBA00022738"/>
    </source>
</evidence>
<feature type="domain" description="Peptidoglycan binding-like" evidence="8">
    <location>
        <begin position="54"/>
        <end position="109"/>
    </location>
</feature>
<evidence type="ECO:0000259" key="8">
    <source>
        <dbReference type="Pfam" id="PF01471"/>
    </source>
</evidence>
<keyword evidence="4" id="KW-0456">Lyase</keyword>
<name>A0AA40T3B7_9NOST</name>
<evidence type="ECO:0000256" key="2">
    <source>
        <dbReference type="ARBA" id="ARBA00022549"/>
    </source>
</evidence>
<keyword evidence="6" id="KW-1133">Transmembrane helix</keyword>
<feature type="compositionally biased region" description="Low complexity" evidence="5">
    <location>
        <begin position="217"/>
        <end position="232"/>
    </location>
</feature>
<evidence type="ECO:0000256" key="5">
    <source>
        <dbReference type="SAM" id="MobiDB-lite"/>
    </source>
</evidence>
<evidence type="ECO:0000256" key="6">
    <source>
        <dbReference type="SAM" id="Phobius"/>
    </source>
</evidence>
<dbReference type="SUPFAM" id="SSF48371">
    <property type="entry name" value="ARM repeat"/>
    <property type="match status" value="1"/>
</dbReference>
<dbReference type="InterPro" id="IPR011989">
    <property type="entry name" value="ARM-like"/>
</dbReference>
<dbReference type="Proteomes" id="UP001165986">
    <property type="component" value="Unassembled WGS sequence"/>
</dbReference>
<dbReference type="Pfam" id="PF01471">
    <property type="entry name" value="PG_binding_1"/>
    <property type="match status" value="1"/>
</dbReference>